<evidence type="ECO:0000256" key="9">
    <source>
        <dbReference type="ARBA" id="ARBA00023077"/>
    </source>
</evidence>
<keyword evidence="8" id="KW-0406">Ion transport</keyword>
<evidence type="ECO:0000256" key="13">
    <source>
        <dbReference type="PROSITE-ProRule" id="PRU10144"/>
    </source>
</evidence>
<dbReference type="PANTHER" id="PTHR32552:SF81">
    <property type="entry name" value="TONB-DEPENDENT OUTER MEMBRANE RECEPTOR"/>
    <property type="match status" value="1"/>
</dbReference>
<evidence type="ECO:0000256" key="2">
    <source>
        <dbReference type="ARBA" id="ARBA00022448"/>
    </source>
</evidence>
<dbReference type="RefSeq" id="WP_173125102.1">
    <property type="nucleotide sequence ID" value="NZ_JABRWJ010000005.1"/>
</dbReference>
<dbReference type="InterPro" id="IPR000531">
    <property type="entry name" value="Beta-barrel_TonB"/>
</dbReference>
<keyword evidence="9 14" id="KW-0798">TonB box</keyword>
<feature type="domain" description="TonB-dependent receptor plug" evidence="16">
    <location>
        <begin position="52"/>
        <end position="157"/>
    </location>
</feature>
<evidence type="ECO:0000256" key="12">
    <source>
        <dbReference type="PROSITE-ProRule" id="PRU01360"/>
    </source>
</evidence>
<evidence type="ECO:0000259" key="15">
    <source>
        <dbReference type="Pfam" id="PF00593"/>
    </source>
</evidence>
<evidence type="ECO:0000256" key="4">
    <source>
        <dbReference type="ARBA" id="ARBA00022496"/>
    </source>
</evidence>
<dbReference type="PROSITE" id="PS01156">
    <property type="entry name" value="TONB_DEPENDENT_REC_2"/>
    <property type="match status" value="1"/>
</dbReference>
<dbReference type="EMBL" id="JABRWJ010000005">
    <property type="protein sequence ID" value="NRF68931.1"/>
    <property type="molecule type" value="Genomic_DNA"/>
</dbReference>
<feature type="short sequence motif" description="TonB C-terminal box" evidence="13">
    <location>
        <begin position="729"/>
        <end position="746"/>
    </location>
</feature>
<evidence type="ECO:0000256" key="10">
    <source>
        <dbReference type="ARBA" id="ARBA00023136"/>
    </source>
</evidence>
<dbReference type="SUPFAM" id="SSF56935">
    <property type="entry name" value="Porins"/>
    <property type="match status" value="1"/>
</dbReference>
<keyword evidence="3 12" id="KW-1134">Transmembrane beta strand</keyword>
<comment type="caution">
    <text evidence="17">The sequence shown here is derived from an EMBL/GenBank/DDBJ whole genome shotgun (WGS) entry which is preliminary data.</text>
</comment>
<name>A0ABX2EJW2_9BURK</name>
<dbReference type="InterPro" id="IPR036942">
    <property type="entry name" value="Beta-barrel_TonB_sf"/>
</dbReference>
<evidence type="ECO:0000256" key="7">
    <source>
        <dbReference type="ARBA" id="ARBA00023004"/>
    </source>
</evidence>
<evidence type="ECO:0000256" key="11">
    <source>
        <dbReference type="ARBA" id="ARBA00023237"/>
    </source>
</evidence>
<proteinExistence type="inferred from homology"/>
<reference evidence="17 18" key="1">
    <citation type="submission" date="2020-05" db="EMBL/GenBank/DDBJ databases">
        <title>Aquincola sp. isolate from soil.</title>
        <authorList>
            <person name="Han J."/>
            <person name="Kim D.-U."/>
        </authorList>
    </citation>
    <scope>NUCLEOTIDE SEQUENCE [LARGE SCALE GENOMIC DNA]</scope>
    <source>
        <strain evidence="17 18">S2</strain>
    </source>
</reference>
<gene>
    <name evidence="17" type="ORF">HLB44_18210</name>
</gene>
<dbReference type="InterPro" id="IPR012910">
    <property type="entry name" value="Plug_dom"/>
</dbReference>
<evidence type="ECO:0000256" key="5">
    <source>
        <dbReference type="ARBA" id="ARBA00022692"/>
    </source>
</evidence>
<evidence type="ECO:0000256" key="1">
    <source>
        <dbReference type="ARBA" id="ARBA00004571"/>
    </source>
</evidence>
<sequence length="746" mass="78885">MKLRLNPVTELIVGGLLASTALGVRAQAAPESSGTQIERITITAEKRTTVLDTTPASITALNGSKLAEQGATNFADMLALSPNTSFTTGQGASQIFVRGIGNVFILAGGDPGVALYADGSYVSDQTSSNVSLFDTQRVEILRGPQGALYGRNATGGAMNLIAARPTANFQAKGGVLFGEYGRREVEGFVSGPLFGGSGGGTLGRLSFQAKQLDGYTSNPLAGQSFGPVLPGGRSTVGPDKLDDHDSRAIRLQTATDFSSGTNLRLIAGHYRQKDAGPSMPLLADPVMIPQLLFGAVPSTDPRIVESQGASNQIDVSSVQAILEQPVGAHTLRATLSWRKSEADRFWDSDTTEALVATSSFSTASTDKSIDVHIASEEGGALQWLVGATHLRFDQRQDIDIQTQIPLGFLAPGAPFTVPMPGGVAFVLGGKVFTRSSAVYGDFRYALTPKFSLLGGLRYNRDSKRAEEYQQIAAFGLNARGTPSDSWTSTPASLGAEYKLSADALAYGRVASGFKSGAVNLGSVQGNLVRPEKSLGVELGFKTSFWQRRGAFSAAVFSTDYKDMQVSQVGTATVILANAAKSRINGVEVEIGVKPAAELTLGLGLGLMDPKYKDFVNADLRNMTPPVNVKGNQLAFASKSQAALSAEYTPTIAGMRASMRADVVWRSKVFFTEFNTADAVQDSYGMLNLSASIRPANGKWKVYGWVRNATDKTAITSMSIASPLLGAARQVTYTPPRQFGIGASLEF</sequence>
<keyword evidence="11 12" id="KW-0998">Cell outer membrane</keyword>
<keyword evidence="7" id="KW-0408">Iron</keyword>
<evidence type="ECO:0000259" key="16">
    <source>
        <dbReference type="Pfam" id="PF07715"/>
    </source>
</evidence>
<keyword evidence="4" id="KW-0410">Iron transport</keyword>
<dbReference type="Pfam" id="PF00593">
    <property type="entry name" value="TonB_dep_Rec_b-barrel"/>
    <property type="match status" value="1"/>
</dbReference>
<accession>A0ABX2EJW2</accession>
<dbReference type="Gene3D" id="2.40.170.20">
    <property type="entry name" value="TonB-dependent receptor, beta-barrel domain"/>
    <property type="match status" value="1"/>
</dbReference>
<keyword evidence="2 12" id="KW-0813">Transport</keyword>
<protein>
    <submittedName>
        <fullName evidence="17">TonB-dependent receptor</fullName>
    </submittedName>
</protein>
<evidence type="ECO:0000313" key="18">
    <source>
        <dbReference type="Proteomes" id="UP000737171"/>
    </source>
</evidence>
<keyword evidence="6" id="KW-0732">Signal</keyword>
<comment type="similarity">
    <text evidence="12 14">Belongs to the TonB-dependent receptor family.</text>
</comment>
<evidence type="ECO:0000313" key="17">
    <source>
        <dbReference type="EMBL" id="NRF68931.1"/>
    </source>
</evidence>
<dbReference type="PANTHER" id="PTHR32552">
    <property type="entry name" value="FERRICHROME IRON RECEPTOR-RELATED"/>
    <property type="match status" value="1"/>
</dbReference>
<dbReference type="Pfam" id="PF07715">
    <property type="entry name" value="Plug"/>
    <property type="match status" value="1"/>
</dbReference>
<organism evidence="17 18">
    <name type="scientific">Pseudaquabacterium terrae</name>
    <dbReference type="NCBI Taxonomy" id="2732868"/>
    <lineage>
        <taxon>Bacteria</taxon>
        <taxon>Pseudomonadati</taxon>
        <taxon>Pseudomonadota</taxon>
        <taxon>Betaproteobacteria</taxon>
        <taxon>Burkholderiales</taxon>
        <taxon>Sphaerotilaceae</taxon>
        <taxon>Pseudaquabacterium</taxon>
    </lineage>
</organism>
<feature type="domain" description="TonB-dependent receptor-like beta-barrel" evidence="15">
    <location>
        <begin position="329"/>
        <end position="707"/>
    </location>
</feature>
<comment type="subcellular location">
    <subcellularLocation>
        <location evidence="1 12">Cell outer membrane</location>
        <topology evidence="1 12">Multi-pass membrane protein</topology>
    </subcellularLocation>
</comment>
<keyword evidence="18" id="KW-1185">Reference proteome</keyword>
<evidence type="ECO:0000256" key="3">
    <source>
        <dbReference type="ARBA" id="ARBA00022452"/>
    </source>
</evidence>
<dbReference type="PROSITE" id="PS52016">
    <property type="entry name" value="TONB_DEPENDENT_REC_3"/>
    <property type="match status" value="1"/>
</dbReference>
<keyword evidence="10 12" id="KW-0472">Membrane</keyword>
<keyword evidence="17" id="KW-0675">Receptor</keyword>
<evidence type="ECO:0000256" key="8">
    <source>
        <dbReference type="ARBA" id="ARBA00023065"/>
    </source>
</evidence>
<dbReference type="Proteomes" id="UP000737171">
    <property type="component" value="Unassembled WGS sequence"/>
</dbReference>
<dbReference type="InterPro" id="IPR039426">
    <property type="entry name" value="TonB-dep_rcpt-like"/>
</dbReference>
<evidence type="ECO:0000256" key="6">
    <source>
        <dbReference type="ARBA" id="ARBA00022729"/>
    </source>
</evidence>
<keyword evidence="5 12" id="KW-0812">Transmembrane</keyword>
<dbReference type="InterPro" id="IPR010917">
    <property type="entry name" value="TonB_rcpt_CS"/>
</dbReference>
<evidence type="ECO:0000256" key="14">
    <source>
        <dbReference type="RuleBase" id="RU003357"/>
    </source>
</evidence>